<protein>
    <recommendedName>
        <fullName evidence="1">Transglutaminase-like domain-containing protein</fullName>
    </recommendedName>
</protein>
<dbReference type="EMBL" id="CP060244">
    <property type="protein sequence ID" value="QNT78441.1"/>
    <property type="molecule type" value="Genomic_DNA"/>
</dbReference>
<dbReference type="SMART" id="SM00460">
    <property type="entry name" value="TGc"/>
    <property type="match status" value="1"/>
</dbReference>
<reference evidence="2 3" key="1">
    <citation type="submission" date="2020-08" db="EMBL/GenBank/DDBJ databases">
        <title>Complete genome sequence of Entomobacter blattae G55GP.</title>
        <authorList>
            <person name="Poehlein A."/>
            <person name="Guzman J."/>
            <person name="Daniel R."/>
            <person name="Vilcinskas A."/>
        </authorList>
    </citation>
    <scope>NUCLEOTIDE SEQUENCE [LARGE SCALE GENOMIC DNA]</scope>
    <source>
        <strain evidence="2 3">G55GP</strain>
    </source>
</reference>
<evidence type="ECO:0000313" key="2">
    <source>
        <dbReference type="EMBL" id="QNT78441.1"/>
    </source>
</evidence>
<dbReference type="InterPro" id="IPR002931">
    <property type="entry name" value="Transglutaminase-like"/>
</dbReference>
<proteinExistence type="predicted"/>
<dbReference type="Pfam" id="PF01841">
    <property type="entry name" value="Transglut_core"/>
    <property type="match status" value="1"/>
</dbReference>
<dbReference type="Gene3D" id="3.10.620.30">
    <property type="match status" value="1"/>
</dbReference>
<dbReference type="KEGG" id="ebla:JGUZn3_12150"/>
<evidence type="ECO:0000313" key="3">
    <source>
        <dbReference type="Proteomes" id="UP000516349"/>
    </source>
</evidence>
<dbReference type="SUPFAM" id="SSF54001">
    <property type="entry name" value="Cysteine proteinases"/>
    <property type="match status" value="1"/>
</dbReference>
<dbReference type="RefSeq" id="WP_203412716.1">
    <property type="nucleotide sequence ID" value="NZ_CP060244.1"/>
</dbReference>
<dbReference type="PANTHER" id="PTHR33490">
    <property type="entry name" value="BLR5614 PROTEIN-RELATED"/>
    <property type="match status" value="1"/>
</dbReference>
<dbReference type="Proteomes" id="UP000516349">
    <property type="component" value="Chromosome"/>
</dbReference>
<gene>
    <name evidence="2" type="ORF">JGUZn3_12150</name>
</gene>
<sequence>MLLNVKHTTCYDYSQPFSYAIQRIRLMPYSAPNQKVRTWEVLVNDEKKLFSYRDGYGNYNHFIAVNTAQDTITITAKGEVETFDTSGILKDFHEMISPYFFLRKTPFTEPGKQLNSFIDTFRSISSENTLSLLHKIMQSIYETVEYIPGFTTVNTNAEEAFLYKKGVCQDYSHIFLTICRTLSIPARYISGYLFMDGHREQTASHAWIEAYVNGLGWVGFDATNCICPDEKYIRVACGLDYFDTSPIRGIHLGNGKEHLDVTIQITAK</sequence>
<dbReference type="InterPro" id="IPR013589">
    <property type="entry name" value="Bac_transglu_N"/>
</dbReference>
<name>A0A7H1NRN1_9PROT</name>
<dbReference type="PANTHER" id="PTHR33490:SF6">
    <property type="entry name" value="SLL1049 PROTEIN"/>
    <property type="match status" value="1"/>
</dbReference>
<dbReference type="AlphaFoldDB" id="A0A7H1NRN1"/>
<keyword evidence="3" id="KW-1185">Reference proteome</keyword>
<dbReference type="InterPro" id="IPR038765">
    <property type="entry name" value="Papain-like_cys_pep_sf"/>
</dbReference>
<organism evidence="2 3">
    <name type="scientific">Entomobacter blattae</name>
    <dbReference type="NCBI Taxonomy" id="2762277"/>
    <lineage>
        <taxon>Bacteria</taxon>
        <taxon>Pseudomonadati</taxon>
        <taxon>Pseudomonadota</taxon>
        <taxon>Alphaproteobacteria</taxon>
        <taxon>Acetobacterales</taxon>
        <taxon>Acetobacteraceae</taxon>
        <taxon>Entomobacter</taxon>
    </lineage>
</organism>
<dbReference type="Pfam" id="PF08379">
    <property type="entry name" value="Bact_transglu_N"/>
    <property type="match status" value="1"/>
</dbReference>
<feature type="domain" description="Transglutaminase-like" evidence="1">
    <location>
        <begin position="160"/>
        <end position="224"/>
    </location>
</feature>
<accession>A0A7H1NRN1</accession>
<evidence type="ECO:0000259" key="1">
    <source>
        <dbReference type="SMART" id="SM00460"/>
    </source>
</evidence>